<proteinExistence type="predicted"/>
<dbReference type="Proteomes" id="UP000016933">
    <property type="component" value="Unassembled WGS sequence"/>
</dbReference>
<feature type="compositionally biased region" description="Basic and acidic residues" evidence="1">
    <location>
        <begin position="224"/>
        <end position="278"/>
    </location>
</feature>
<evidence type="ECO:0000313" key="3">
    <source>
        <dbReference type="Proteomes" id="UP000016933"/>
    </source>
</evidence>
<name>N1PHE0_DOTSN</name>
<feature type="compositionally biased region" description="Basic and acidic residues" evidence="1">
    <location>
        <begin position="318"/>
        <end position="328"/>
    </location>
</feature>
<reference evidence="3" key="1">
    <citation type="journal article" date="2012" name="PLoS Genet.">
        <title>The genomes of the fungal plant pathogens Cladosporium fulvum and Dothistroma septosporum reveal adaptation to different hosts and lifestyles but also signatures of common ancestry.</title>
        <authorList>
            <person name="de Wit P.J.G.M."/>
            <person name="van der Burgt A."/>
            <person name="Oekmen B."/>
            <person name="Stergiopoulos I."/>
            <person name="Abd-Elsalam K.A."/>
            <person name="Aerts A.L."/>
            <person name="Bahkali A.H."/>
            <person name="Beenen H.G."/>
            <person name="Chettri P."/>
            <person name="Cox M.P."/>
            <person name="Datema E."/>
            <person name="de Vries R.P."/>
            <person name="Dhillon B."/>
            <person name="Ganley A.R."/>
            <person name="Griffiths S.A."/>
            <person name="Guo Y."/>
            <person name="Hamelin R.C."/>
            <person name="Henrissat B."/>
            <person name="Kabir M.S."/>
            <person name="Jashni M.K."/>
            <person name="Kema G."/>
            <person name="Klaubauf S."/>
            <person name="Lapidus A."/>
            <person name="Levasseur A."/>
            <person name="Lindquist E."/>
            <person name="Mehrabi R."/>
            <person name="Ohm R.A."/>
            <person name="Owen T.J."/>
            <person name="Salamov A."/>
            <person name="Schwelm A."/>
            <person name="Schijlen E."/>
            <person name="Sun H."/>
            <person name="van den Burg H.A."/>
            <person name="van Ham R.C.H.J."/>
            <person name="Zhang S."/>
            <person name="Goodwin S.B."/>
            <person name="Grigoriev I.V."/>
            <person name="Collemare J."/>
            <person name="Bradshaw R.E."/>
        </authorList>
    </citation>
    <scope>NUCLEOTIDE SEQUENCE [LARGE SCALE GENOMIC DNA]</scope>
    <source>
        <strain evidence="3">NZE10 / CBS 128990</strain>
    </source>
</reference>
<dbReference type="OMA" id="MFAMYLD"/>
<dbReference type="InterPro" id="IPR044688">
    <property type="entry name" value="SCI-1-like"/>
</dbReference>
<keyword evidence="3" id="KW-1185">Reference proteome</keyword>
<organism evidence="2 3">
    <name type="scientific">Dothistroma septosporum (strain NZE10 / CBS 128990)</name>
    <name type="common">Red band needle blight fungus</name>
    <name type="synonym">Mycosphaerella pini</name>
    <dbReference type="NCBI Taxonomy" id="675120"/>
    <lineage>
        <taxon>Eukaryota</taxon>
        <taxon>Fungi</taxon>
        <taxon>Dikarya</taxon>
        <taxon>Ascomycota</taxon>
        <taxon>Pezizomycotina</taxon>
        <taxon>Dothideomycetes</taxon>
        <taxon>Dothideomycetidae</taxon>
        <taxon>Mycosphaerellales</taxon>
        <taxon>Mycosphaerellaceae</taxon>
        <taxon>Dothistroma</taxon>
    </lineage>
</organism>
<feature type="region of interest" description="Disordered" evidence="1">
    <location>
        <begin position="1"/>
        <end position="88"/>
    </location>
</feature>
<evidence type="ECO:0000313" key="2">
    <source>
        <dbReference type="EMBL" id="EME41777.1"/>
    </source>
</evidence>
<feature type="compositionally biased region" description="Polar residues" evidence="1">
    <location>
        <begin position="214"/>
        <end position="223"/>
    </location>
</feature>
<feature type="compositionally biased region" description="Acidic residues" evidence="1">
    <location>
        <begin position="188"/>
        <end position="202"/>
    </location>
</feature>
<gene>
    <name evidence="2" type="ORF">DOTSEDRAFT_81981</name>
</gene>
<evidence type="ECO:0000256" key="1">
    <source>
        <dbReference type="SAM" id="MobiDB-lite"/>
    </source>
</evidence>
<dbReference type="HOGENOM" id="CLU_053559_0_0_1"/>
<sequence length="370" mass="43141">MDAKFQAAMLSSKTAASFRCPSPTSSQHTNMNPSANDGRHDRKRSRSPYQDRRQDEVKRHRSRSPHRKHHHHHHRHLHRSSRDDAKPVLPLRARSLQKNDFEQYKPLLAEYLDVQKKLNIDELEEREARGRWKSFLGKWNHGELAEGWYDPDMKSRVDERWRSRPPTSTKGRAIPGNKLLSSNAEGSESAEEDEEDDDDDDFGPAPPRKETTRYGAQSASLQDLQHRRELNEEEDHARLQDLRYQRKTDRAEQKERTEELAPRADPGSRERKLEKKSETTSALNQFREAKEAGDVEVNDNDLMGGGDDGAEGYKKRRQEMERKKGEREIRKEEALRARAAEREERLQVQREKEEKTMANLKAIAKARFGQ</sequence>
<dbReference type="AlphaFoldDB" id="N1PHE0"/>
<dbReference type="PANTHER" id="PTHR34117:SF1">
    <property type="entry name" value="STYLE CELL-CYCLE INHIBITOR 1"/>
    <property type="match status" value="1"/>
</dbReference>
<dbReference type="EMBL" id="KB446542">
    <property type="protein sequence ID" value="EME41777.1"/>
    <property type="molecule type" value="Genomic_DNA"/>
</dbReference>
<reference evidence="2 3" key="2">
    <citation type="journal article" date="2012" name="PLoS Pathog.">
        <title>Diverse lifestyles and strategies of plant pathogenesis encoded in the genomes of eighteen Dothideomycetes fungi.</title>
        <authorList>
            <person name="Ohm R.A."/>
            <person name="Feau N."/>
            <person name="Henrissat B."/>
            <person name="Schoch C.L."/>
            <person name="Horwitz B.A."/>
            <person name="Barry K.W."/>
            <person name="Condon B.J."/>
            <person name="Copeland A.C."/>
            <person name="Dhillon B."/>
            <person name="Glaser F."/>
            <person name="Hesse C.N."/>
            <person name="Kosti I."/>
            <person name="LaButti K."/>
            <person name="Lindquist E.A."/>
            <person name="Lucas S."/>
            <person name="Salamov A.A."/>
            <person name="Bradshaw R.E."/>
            <person name="Ciuffetti L."/>
            <person name="Hamelin R.C."/>
            <person name="Kema G.H.J."/>
            <person name="Lawrence C."/>
            <person name="Scott J.A."/>
            <person name="Spatafora J.W."/>
            <person name="Turgeon B.G."/>
            <person name="de Wit P.J.G.M."/>
            <person name="Zhong S."/>
            <person name="Goodwin S.B."/>
            <person name="Grigoriev I.V."/>
        </authorList>
    </citation>
    <scope>NUCLEOTIDE SEQUENCE [LARGE SCALE GENOMIC DNA]</scope>
    <source>
        <strain evidence="3">NZE10 / CBS 128990</strain>
    </source>
</reference>
<dbReference type="OrthoDB" id="2139939at2759"/>
<feature type="region of interest" description="Disordered" evidence="1">
    <location>
        <begin position="156"/>
        <end position="328"/>
    </location>
</feature>
<feature type="compositionally biased region" description="Basic and acidic residues" evidence="1">
    <location>
        <begin position="49"/>
        <end position="58"/>
    </location>
</feature>
<accession>N1PHE0</accession>
<protein>
    <submittedName>
        <fullName evidence="2">Uncharacterized protein</fullName>
    </submittedName>
</protein>
<dbReference type="eggNOG" id="ENOG502RA14">
    <property type="taxonomic scope" value="Eukaryota"/>
</dbReference>
<feature type="compositionally biased region" description="Basic residues" evidence="1">
    <location>
        <begin position="59"/>
        <end position="79"/>
    </location>
</feature>
<dbReference type="PANTHER" id="PTHR34117">
    <property type="entry name" value="STYLE CELL-CYCLE INHIBITOR 1"/>
    <property type="match status" value="1"/>
</dbReference>
<feature type="compositionally biased region" description="Polar residues" evidence="1">
    <location>
        <begin position="22"/>
        <end position="35"/>
    </location>
</feature>